<proteinExistence type="predicted"/>
<feature type="region of interest" description="Disordered" evidence="1">
    <location>
        <begin position="147"/>
        <end position="169"/>
    </location>
</feature>
<evidence type="ECO:0000256" key="1">
    <source>
        <dbReference type="SAM" id="MobiDB-lite"/>
    </source>
</evidence>
<dbReference type="AlphaFoldDB" id="A0A9N9SJH4"/>
<accession>A0A9N9SJH4</accession>
<reference evidence="2" key="1">
    <citation type="submission" date="2022-01" db="EMBL/GenBank/DDBJ databases">
        <authorList>
            <person name="King R."/>
        </authorList>
    </citation>
    <scope>NUCLEOTIDE SEQUENCE</scope>
</reference>
<keyword evidence="3" id="KW-1185">Reference proteome</keyword>
<organism evidence="2 3">
    <name type="scientific">Phaedon cochleariae</name>
    <name type="common">Mustard beetle</name>
    <dbReference type="NCBI Taxonomy" id="80249"/>
    <lineage>
        <taxon>Eukaryota</taxon>
        <taxon>Metazoa</taxon>
        <taxon>Ecdysozoa</taxon>
        <taxon>Arthropoda</taxon>
        <taxon>Hexapoda</taxon>
        <taxon>Insecta</taxon>
        <taxon>Pterygota</taxon>
        <taxon>Neoptera</taxon>
        <taxon>Endopterygota</taxon>
        <taxon>Coleoptera</taxon>
        <taxon>Polyphaga</taxon>
        <taxon>Cucujiformia</taxon>
        <taxon>Chrysomeloidea</taxon>
        <taxon>Chrysomelidae</taxon>
        <taxon>Chrysomelinae</taxon>
        <taxon>Chrysomelini</taxon>
        <taxon>Phaedon</taxon>
    </lineage>
</organism>
<dbReference type="PANTHER" id="PTHR33327">
    <property type="entry name" value="ENDONUCLEASE"/>
    <property type="match status" value="1"/>
</dbReference>
<dbReference type="Proteomes" id="UP001153737">
    <property type="component" value="Chromosome 5"/>
</dbReference>
<evidence type="ECO:0000313" key="3">
    <source>
        <dbReference type="Proteomes" id="UP001153737"/>
    </source>
</evidence>
<gene>
    <name evidence="2" type="ORF">PHAECO_LOCUS9661</name>
</gene>
<evidence type="ECO:0000313" key="2">
    <source>
        <dbReference type="EMBL" id="CAG9822042.1"/>
    </source>
</evidence>
<name>A0A9N9SJH4_PHACE</name>
<dbReference type="EMBL" id="OU896711">
    <property type="protein sequence ID" value="CAG9822042.1"/>
    <property type="molecule type" value="Genomic_DNA"/>
</dbReference>
<protein>
    <submittedName>
        <fullName evidence="2">Uncharacterized protein</fullName>
    </submittedName>
</protein>
<dbReference type="OrthoDB" id="6433758at2759"/>
<dbReference type="PANTHER" id="PTHR33327:SF3">
    <property type="entry name" value="RNA-DIRECTED DNA POLYMERASE"/>
    <property type="match status" value="1"/>
</dbReference>
<reference evidence="2" key="2">
    <citation type="submission" date="2022-10" db="EMBL/GenBank/DDBJ databases">
        <authorList>
            <consortium name="ENA_rothamsted_submissions"/>
            <consortium name="culmorum"/>
            <person name="King R."/>
        </authorList>
    </citation>
    <scope>NUCLEOTIDE SEQUENCE</scope>
</reference>
<sequence length="169" mass="19070">MSLSQGKRFKQILSSGHLGDQKPSQLLRKLQQLIGDTQIDQCFLREIFLQKLPNNIQVMLSCYPDSTVPIEELASKADSIMESAIDCLNFTHNPVTHSNTVDISAELNELKNLVSRMCQDRSKSKPLSQSMDSRKDGPVLCWYHSSSGPRAKKCMDPCSESENFKLQHQ</sequence>